<name>A0A1H6BGH4_9SPHI</name>
<dbReference type="PANTHER" id="PTHR46797:SF2">
    <property type="entry name" value="TRANSCRIPTIONAL REGULATOR"/>
    <property type="match status" value="1"/>
</dbReference>
<dbReference type="Gene3D" id="1.10.260.40">
    <property type="entry name" value="lambda repressor-like DNA-binding domains"/>
    <property type="match status" value="1"/>
</dbReference>
<dbReference type="CDD" id="cd00093">
    <property type="entry name" value="HTH_XRE"/>
    <property type="match status" value="1"/>
</dbReference>
<feature type="domain" description="HTH cro/C1-type" evidence="2">
    <location>
        <begin position="12"/>
        <end position="66"/>
    </location>
</feature>
<dbReference type="InterPro" id="IPR010982">
    <property type="entry name" value="Lambda_DNA-bd_dom_sf"/>
</dbReference>
<dbReference type="PANTHER" id="PTHR46797">
    <property type="entry name" value="HTH-TYPE TRANSCRIPTIONAL REGULATOR"/>
    <property type="match status" value="1"/>
</dbReference>
<evidence type="ECO:0000259" key="2">
    <source>
        <dbReference type="PROSITE" id="PS50943"/>
    </source>
</evidence>
<reference evidence="4" key="1">
    <citation type="submission" date="2016-10" db="EMBL/GenBank/DDBJ databases">
        <authorList>
            <person name="Varghese N."/>
            <person name="Submissions S."/>
        </authorList>
    </citation>
    <scope>NUCLEOTIDE SEQUENCE [LARGE SCALE GENOMIC DNA]</scope>
    <source>
        <strain evidence="4">DSM 22361</strain>
    </source>
</reference>
<gene>
    <name evidence="3" type="ORF">SAMN05421877_11093</name>
</gene>
<dbReference type="EMBL" id="FNUT01000010">
    <property type="protein sequence ID" value="SEG59760.1"/>
    <property type="molecule type" value="Genomic_DNA"/>
</dbReference>
<evidence type="ECO:0000256" key="1">
    <source>
        <dbReference type="ARBA" id="ARBA00023125"/>
    </source>
</evidence>
<protein>
    <submittedName>
        <fullName evidence="3">Helix-turn-helix</fullName>
    </submittedName>
</protein>
<evidence type="ECO:0000313" key="4">
    <source>
        <dbReference type="Proteomes" id="UP000236731"/>
    </source>
</evidence>
<accession>A0A1H6BGH4</accession>
<dbReference type="GO" id="GO:0005829">
    <property type="term" value="C:cytosol"/>
    <property type="evidence" value="ECO:0007669"/>
    <property type="project" value="TreeGrafter"/>
</dbReference>
<dbReference type="SMART" id="SM00530">
    <property type="entry name" value="HTH_XRE"/>
    <property type="match status" value="1"/>
</dbReference>
<proteinExistence type="predicted"/>
<dbReference type="RefSeq" id="WP_103907219.1">
    <property type="nucleotide sequence ID" value="NZ_CP049246.1"/>
</dbReference>
<sequence>MVQTVALIAKNIKRLRAIKHLSQKEVCADSGVPQGQYSRIENGKVEPSISTLEKLALVFEVDIAEFFKPDDLQQEVNLPLMQKIKLIDTLAPDEQQALFKMIDLALANKRMKDNLQTLIAQ</sequence>
<dbReference type="OrthoDB" id="798054at2"/>
<evidence type="ECO:0000313" key="3">
    <source>
        <dbReference type="EMBL" id="SEG59760.1"/>
    </source>
</evidence>
<dbReference type="PROSITE" id="PS50943">
    <property type="entry name" value="HTH_CROC1"/>
    <property type="match status" value="1"/>
</dbReference>
<dbReference type="AlphaFoldDB" id="A0A1H6BGH4"/>
<keyword evidence="1" id="KW-0238">DNA-binding</keyword>
<dbReference type="InterPro" id="IPR001387">
    <property type="entry name" value="Cro/C1-type_HTH"/>
</dbReference>
<dbReference type="GO" id="GO:0003700">
    <property type="term" value="F:DNA-binding transcription factor activity"/>
    <property type="evidence" value="ECO:0007669"/>
    <property type="project" value="TreeGrafter"/>
</dbReference>
<dbReference type="InterPro" id="IPR050807">
    <property type="entry name" value="TransReg_Diox_bact_type"/>
</dbReference>
<organism evidence="3 4">
    <name type="scientific">Sphingobacterium lactis</name>
    <dbReference type="NCBI Taxonomy" id="797291"/>
    <lineage>
        <taxon>Bacteria</taxon>
        <taxon>Pseudomonadati</taxon>
        <taxon>Bacteroidota</taxon>
        <taxon>Sphingobacteriia</taxon>
        <taxon>Sphingobacteriales</taxon>
        <taxon>Sphingobacteriaceae</taxon>
        <taxon>Sphingobacterium</taxon>
    </lineage>
</organism>
<dbReference type="SUPFAM" id="SSF47413">
    <property type="entry name" value="lambda repressor-like DNA-binding domains"/>
    <property type="match status" value="1"/>
</dbReference>
<keyword evidence="4" id="KW-1185">Reference proteome</keyword>
<dbReference type="GO" id="GO:0003677">
    <property type="term" value="F:DNA binding"/>
    <property type="evidence" value="ECO:0007669"/>
    <property type="project" value="UniProtKB-KW"/>
</dbReference>
<dbReference type="Proteomes" id="UP000236731">
    <property type="component" value="Unassembled WGS sequence"/>
</dbReference>
<dbReference type="Pfam" id="PF01381">
    <property type="entry name" value="HTH_3"/>
    <property type="match status" value="1"/>
</dbReference>